<dbReference type="PANTHER" id="PTHR33164:SF95">
    <property type="entry name" value="TRANSCRIPTIONAL REGULATOR"/>
    <property type="match status" value="1"/>
</dbReference>
<dbReference type="Pfam" id="PF01047">
    <property type="entry name" value="MarR"/>
    <property type="match status" value="1"/>
</dbReference>
<dbReference type="SUPFAM" id="SSF46785">
    <property type="entry name" value="Winged helix' DNA-binding domain"/>
    <property type="match status" value="1"/>
</dbReference>
<dbReference type="PANTHER" id="PTHR33164">
    <property type="entry name" value="TRANSCRIPTIONAL REGULATOR, MARR FAMILY"/>
    <property type="match status" value="1"/>
</dbReference>
<name>A0ABR9MKT9_9ACTN</name>
<keyword evidence="2" id="KW-0238">DNA-binding</keyword>
<dbReference type="PRINTS" id="PR00598">
    <property type="entry name" value="HTHMARR"/>
</dbReference>
<dbReference type="GO" id="GO:0003677">
    <property type="term" value="F:DNA binding"/>
    <property type="evidence" value="ECO:0007669"/>
    <property type="project" value="UniProtKB-KW"/>
</dbReference>
<dbReference type="InterPro" id="IPR039422">
    <property type="entry name" value="MarR/SlyA-like"/>
</dbReference>
<comment type="caution">
    <text evidence="2">The sequence shown here is derived from an EMBL/GenBank/DDBJ whole genome shotgun (WGS) entry which is preliminary data.</text>
</comment>
<feature type="domain" description="HTH marR-type" evidence="1">
    <location>
        <begin position="11"/>
        <end position="144"/>
    </location>
</feature>
<dbReference type="SMART" id="SM00347">
    <property type="entry name" value="HTH_MARR"/>
    <property type="match status" value="1"/>
</dbReference>
<evidence type="ECO:0000259" key="1">
    <source>
        <dbReference type="PROSITE" id="PS50995"/>
    </source>
</evidence>
<protein>
    <submittedName>
        <fullName evidence="2">DNA-binding MarR family transcriptional regulator</fullName>
    </submittedName>
</protein>
<keyword evidence="3" id="KW-1185">Reference proteome</keyword>
<evidence type="ECO:0000313" key="3">
    <source>
        <dbReference type="Proteomes" id="UP000633509"/>
    </source>
</evidence>
<dbReference type="Proteomes" id="UP000633509">
    <property type="component" value="Unassembled WGS sequence"/>
</dbReference>
<gene>
    <name evidence="2" type="ORF">H4W80_011597</name>
</gene>
<sequence length="160" mass="17675">MADAGTRPPSLLALASYLASQAAKYGYRQLEAVLAEHHLLLGHHAVLAALDDFGPLSQQQLADSLDFDKSHLVGRIDHLEERDLVTRTRDRVDRRRHQVALTPVGKALVDKLRPAAQESQRQFLSALSATERETLISLLQRVLAVNDAVRHGLGNDDVHP</sequence>
<dbReference type="RefSeq" id="WP_192792710.1">
    <property type="nucleotide sequence ID" value="NZ_JADBEK010000001.1"/>
</dbReference>
<dbReference type="InterPro" id="IPR036388">
    <property type="entry name" value="WH-like_DNA-bd_sf"/>
</dbReference>
<dbReference type="PROSITE" id="PS50995">
    <property type="entry name" value="HTH_MARR_2"/>
    <property type="match status" value="1"/>
</dbReference>
<dbReference type="EMBL" id="JADBEK010000001">
    <property type="protein sequence ID" value="MBE1593339.1"/>
    <property type="molecule type" value="Genomic_DNA"/>
</dbReference>
<reference evidence="2 3" key="1">
    <citation type="submission" date="2020-10" db="EMBL/GenBank/DDBJ databases">
        <title>Sequencing the genomes of 1000 actinobacteria strains.</title>
        <authorList>
            <person name="Klenk H.-P."/>
        </authorList>
    </citation>
    <scope>NUCLEOTIDE SEQUENCE [LARGE SCALE GENOMIC DNA]</scope>
    <source>
        <strain evidence="2 3">DSM 43173</strain>
    </source>
</reference>
<dbReference type="InterPro" id="IPR000835">
    <property type="entry name" value="HTH_MarR-typ"/>
</dbReference>
<organism evidence="2 3">
    <name type="scientific">Nonomuraea angiospora</name>
    <dbReference type="NCBI Taxonomy" id="46172"/>
    <lineage>
        <taxon>Bacteria</taxon>
        <taxon>Bacillati</taxon>
        <taxon>Actinomycetota</taxon>
        <taxon>Actinomycetes</taxon>
        <taxon>Streptosporangiales</taxon>
        <taxon>Streptosporangiaceae</taxon>
        <taxon>Nonomuraea</taxon>
    </lineage>
</organism>
<dbReference type="InterPro" id="IPR036390">
    <property type="entry name" value="WH_DNA-bd_sf"/>
</dbReference>
<evidence type="ECO:0000313" key="2">
    <source>
        <dbReference type="EMBL" id="MBE1593339.1"/>
    </source>
</evidence>
<proteinExistence type="predicted"/>
<accession>A0ABR9MKT9</accession>
<dbReference type="Gene3D" id="1.10.10.10">
    <property type="entry name" value="Winged helix-like DNA-binding domain superfamily/Winged helix DNA-binding domain"/>
    <property type="match status" value="1"/>
</dbReference>